<feature type="domain" description="Helicase C-terminal" evidence="2">
    <location>
        <begin position="423"/>
        <end position="575"/>
    </location>
</feature>
<dbReference type="GO" id="GO:0006304">
    <property type="term" value="P:DNA modification"/>
    <property type="evidence" value="ECO:0007669"/>
    <property type="project" value="InterPro"/>
</dbReference>
<dbReference type="PROSITE" id="PS51192">
    <property type="entry name" value="HELICASE_ATP_BIND_1"/>
    <property type="match status" value="1"/>
</dbReference>
<name>A0A6S6SIY1_9BACT</name>
<dbReference type="InterPro" id="IPR029464">
    <property type="entry name" value="HSDR_N"/>
</dbReference>
<dbReference type="InterPro" id="IPR050742">
    <property type="entry name" value="Helicase_Restrict-Modif_Enz"/>
</dbReference>
<gene>
    <name evidence="3" type="ORF">HELGO_WM2782</name>
</gene>
<dbReference type="CDD" id="cd18799">
    <property type="entry name" value="SF2_C_EcoAI-like"/>
    <property type="match status" value="1"/>
</dbReference>
<dbReference type="GO" id="GO:0005829">
    <property type="term" value="C:cytosol"/>
    <property type="evidence" value="ECO:0007669"/>
    <property type="project" value="TreeGrafter"/>
</dbReference>
<dbReference type="SUPFAM" id="SSF52540">
    <property type="entry name" value="P-loop containing nucleoside triphosphate hydrolases"/>
    <property type="match status" value="2"/>
</dbReference>
<keyword evidence="3" id="KW-0378">Hydrolase</keyword>
<protein>
    <submittedName>
        <fullName evidence="3">Type I restriction-modification system, restriction subunit R (EC)</fullName>
        <ecNumber evidence="3">3.1.21.3</ecNumber>
    </submittedName>
</protein>
<dbReference type="EMBL" id="CACVAS010000030">
    <property type="protein sequence ID" value="CAA6803342.1"/>
    <property type="molecule type" value="Genomic_DNA"/>
</dbReference>
<dbReference type="Pfam" id="PF08463">
    <property type="entry name" value="EcoEI_R_C"/>
    <property type="match status" value="1"/>
</dbReference>
<dbReference type="InterPro" id="IPR014001">
    <property type="entry name" value="Helicase_ATP-bd"/>
</dbReference>
<evidence type="ECO:0000259" key="2">
    <source>
        <dbReference type="PROSITE" id="PS51194"/>
    </source>
</evidence>
<evidence type="ECO:0000313" key="3">
    <source>
        <dbReference type="EMBL" id="CAA6803342.1"/>
    </source>
</evidence>
<dbReference type="Pfam" id="PF13588">
    <property type="entry name" value="HSDR_N_2"/>
    <property type="match status" value="1"/>
</dbReference>
<dbReference type="PANTHER" id="PTHR47396:SF1">
    <property type="entry name" value="ATP-DEPENDENT HELICASE IRC3-RELATED"/>
    <property type="match status" value="1"/>
</dbReference>
<dbReference type="Pfam" id="PF04851">
    <property type="entry name" value="ResIII"/>
    <property type="match status" value="1"/>
</dbReference>
<dbReference type="Gene3D" id="3.90.1570.30">
    <property type="match status" value="1"/>
</dbReference>
<dbReference type="Gene3D" id="3.40.50.300">
    <property type="entry name" value="P-loop containing nucleotide triphosphate hydrolases"/>
    <property type="match status" value="2"/>
</dbReference>
<dbReference type="InterPro" id="IPR013670">
    <property type="entry name" value="EcoEI_R_C_dom"/>
</dbReference>
<accession>A0A6S6SIY1</accession>
<dbReference type="NCBIfam" id="NF046051">
    <property type="entry name" value="restrict_EcoAI"/>
    <property type="match status" value="1"/>
</dbReference>
<sequence>MNESETRAELIDPALLKAGWGVVEGSRIRREFPITKGRLMGYANQRSSTLSADYVLVYKNRNLAVIEAKKSELYYTEGLTQAKDYAERLNIRYTYATNGLRIYSVDMQEAQEGDVSTYPSPDELWEMTFPNEDTVRDRLFAVPFENRGGTWQPRYYQDNAITKTLEAIAEDEKRILLTLATGTGKTAIAFQIAWKLFHAKWNLKGDFSRSPRILFLADRNILADQAFNAFGAFEEDALVRIDPADIRKKGRVPKNGNIFFTIFQTFMSGASTGSANSIPLADSENEVAEPVEAYFGEYPDDFFDFIIIDECHRGGASDESSWRAILEYFAPAVQLGLTATPKRDENVDTYEYFGKPVYEYSLKEGINDGFLTPFKVKEIATTGDKYVYTSDDEVLEGEVEEGREYTKEEQNKIIEIMDIERYKVERFMDMMNQNEKTLVFCETQMHAAAIRDLINQYATSKNPNYCQRVTANDGKRGEQQLKYFQDNEKTIPTVLTTSKKLSTGVDAPEIRHIVLLRSIKSMVEFKQIVGRGTRLFDAKDYFTIYDFVEAHKHFQDPEWDGELLDPEPTEPKEPCKKCGEQPCVCEKEPKVCDICGNSPCVCEKDPKGMIRIKLSKSKFLDLDSMVKTSFYAPDGKPMSADEFIRKLFAELPQFFENEEELRRIWSLPDTRKRLLEELSEAGYSMAQLEELKKLVKAQNADLYDVLAYIAYHSEIVPRLTRATKAELRLIGYDKAKQEFLNFVLAQYVEKGVNELDDTRLSTLLEIKYGGTYEAKAVLGDVKSIRESFIGFQKYLYEDRVANSDYSEMLMVAEPDSHYKR</sequence>
<dbReference type="InterPro" id="IPR027417">
    <property type="entry name" value="P-loop_NTPase"/>
</dbReference>
<dbReference type="AlphaFoldDB" id="A0A6S6SIY1"/>
<dbReference type="PANTHER" id="PTHR47396">
    <property type="entry name" value="TYPE I RESTRICTION ENZYME ECOKI R PROTEIN"/>
    <property type="match status" value="1"/>
</dbReference>
<organism evidence="3">
    <name type="scientific">uncultured Sulfurovum sp</name>
    <dbReference type="NCBI Taxonomy" id="269237"/>
    <lineage>
        <taxon>Bacteria</taxon>
        <taxon>Pseudomonadati</taxon>
        <taxon>Campylobacterota</taxon>
        <taxon>Epsilonproteobacteria</taxon>
        <taxon>Campylobacterales</taxon>
        <taxon>Sulfurovaceae</taxon>
        <taxon>Sulfurovum</taxon>
        <taxon>environmental samples</taxon>
    </lineage>
</organism>
<feature type="domain" description="Helicase ATP-binding" evidence="1">
    <location>
        <begin position="166"/>
        <end position="359"/>
    </location>
</feature>
<dbReference type="GO" id="GO:0005524">
    <property type="term" value="F:ATP binding"/>
    <property type="evidence" value="ECO:0007669"/>
    <property type="project" value="InterPro"/>
</dbReference>
<dbReference type="InterPro" id="IPR001650">
    <property type="entry name" value="Helicase_C-like"/>
</dbReference>
<evidence type="ECO:0000259" key="1">
    <source>
        <dbReference type="PROSITE" id="PS51192"/>
    </source>
</evidence>
<dbReference type="CDD" id="cd18032">
    <property type="entry name" value="DEXHc_RE_I_III_res"/>
    <property type="match status" value="1"/>
</dbReference>
<dbReference type="GO" id="GO:0009035">
    <property type="term" value="F:type I site-specific deoxyribonuclease activity"/>
    <property type="evidence" value="ECO:0007669"/>
    <property type="project" value="UniProtKB-EC"/>
</dbReference>
<proteinExistence type="predicted"/>
<dbReference type="EC" id="3.1.21.3" evidence="3"/>
<dbReference type="InterPro" id="IPR006935">
    <property type="entry name" value="Helicase/UvrB_N"/>
</dbReference>
<dbReference type="GO" id="GO:0003677">
    <property type="term" value="F:DNA binding"/>
    <property type="evidence" value="ECO:0007669"/>
    <property type="project" value="InterPro"/>
</dbReference>
<dbReference type="Pfam" id="PF00271">
    <property type="entry name" value="Helicase_C"/>
    <property type="match status" value="1"/>
</dbReference>
<reference evidence="3" key="1">
    <citation type="submission" date="2020-01" db="EMBL/GenBank/DDBJ databases">
        <authorList>
            <person name="Meier V. D."/>
            <person name="Meier V D."/>
        </authorList>
    </citation>
    <scope>NUCLEOTIDE SEQUENCE</scope>
    <source>
        <strain evidence="3">HLG_WM_MAG_01</strain>
    </source>
</reference>
<dbReference type="PROSITE" id="PS51194">
    <property type="entry name" value="HELICASE_CTER"/>
    <property type="match status" value="1"/>
</dbReference>
<dbReference type="SMART" id="SM00487">
    <property type="entry name" value="DEXDc"/>
    <property type="match status" value="1"/>
</dbReference>